<dbReference type="EMBL" id="MT012729">
    <property type="protein sequence ID" value="QJQ80391.1"/>
    <property type="molecule type" value="Genomic_DNA"/>
</dbReference>
<organism evidence="1 2">
    <name type="scientific">Salmonella phage vB_SenTO17</name>
    <dbReference type="NCBI Taxonomy" id="2732254"/>
    <lineage>
        <taxon>Viruses</taxon>
        <taxon>Duplodnaviria</taxon>
        <taxon>Heunggongvirae</taxon>
        <taxon>Uroviricota</taxon>
        <taxon>Caudoviricetes</taxon>
        <taxon>Sarkviridae</taxon>
        <taxon>Guernseyvirinae</taxon>
        <taxon>Cornellvirus</taxon>
        <taxon>Cornellvirus SenTO17</taxon>
    </lineage>
</organism>
<protein>
    <submittedName>
        <fullName evidence="1">Uncharacterized protein</fullName>
    </submittedName>
</protein>
<dbReference type="Proteomes" id="UP000515565">
    <property type="component" value="Segment"/>
</dbReference>
<accession>A0A7G3SZM5</accession>
<name>A0A7G3SZM5_9CAUD</name>
<sequence>MRSLFICGGVYDIIWSSLSLCYVPNCQNGFGG</sequence>
<keyword evidence="2" id="KW-1185">Reference proteome</keyword>
<gene>
    <name evidence="1" type="ORF">vBSenTO17_08</name>
</gene>
<proteinExistence type="predicted"/>
<evidence type="ECO:0000313" key="1">
    <source>
        <dbReference type="EMBL" id="QJQ80391.1"/>
    </source>
</evidence>
<reference evidence="1 2" key="1">
    <citation type="submission" date="2020-02" db="EMBL/GenBank/DDBJ databases">
        <authorList>
            <person name="Kosznik-Kwasnicka K."/>
            <person name="Grabowski L."/>
            <person name="Grabski M."/>
            <person name="Wegrzyn A."/>
        </authorList>
    </citation>
    <scope>NUCLEOTIDE SEQUENCE [LARGE SCALE GENOMIC DNA]</scope>
</reference>
<evidence type="ECO:0000313" key="2">
    <source>
        <dbReference type="Proteomes" id="UP000515565"/>
    </source>
</evidence>